<evidence type="ECO:0000256" key="9">
    <source>
        <dbReference type="SAM" id="Phobius"/>
    </source>
</evidence>
<evidence type="ECO:0000313" key="12">
    <source>
        <dbReference type="Proteomes" id="UP001156666"/>
    </source>
</evidence>
<dbReference type="EMBL" id="BSOH01000005">
    <property type="protein sequence ID" value="GLR16457.1"/>
    <property type="molecule type" value="Genomic_DNA"/>
</dbReference>
<evidence type="ECO:0000256" key="4">
    <source>
        <dbReference type="ARBA" id="ARBA00022519"/>
    </source>
</evidence>
<evidence type="ECO:0000313" key="11">
    <source>
        <dbReference type="EMBL" id="GLR16457.1"/>
    </source>
</evidence>
<dbReference type="PANTHER" id="PTHR35011:SF4">
    <property type="entry name" value="SLL1102 PROTEIN"/>
    <property type="match status" value="1"/>
</dbReference>
<organism evidence="11 12">
    <name type="scientific">Portibacter lacus</name>
    <dbReference type="NCBI Taxonomy" id="1099794"/>
    <lineage>
        <taxon>Bacteria</taxon>
        <taxon>Pseudomonadati</taxon>
        <taxon>Bacteroidota</taxon>
        <taxon>Saprospiria</taxon>
        <taxon>Saprospirales</taxon>
        <taxon>Haliscomenobacteraceae</taxon>
        <taxon>Portibacter</taxon>
    </lineage>
</organism>
<evidence type="ECO:0000259" key="10">
    <source>
        <dbReference type="Pfam" id="PF04290"/>
    </source>
</evidence>
<name>A0AA37SME4_9BACT</name>
<comment type="subcellular location">
    <subcellularLocation>
        <location evidence="1">Cell inner membrane</location>
        <topology evidence="1">Multi-pass membrane protein</topology>
    </subcellularLocation>
</comment>
<dbReference type="InterPro" id="IPR007387">
    <property type="entry name" value="TRAP_DctQ"/>
</dbReference>
<evidence type="ECO:0000256" key="1">
    <source>
        <dbReference type="ARBA" id="ARBA00004429"/>
    </source>
</evidence>
<evidence type="ECO:0000256" key="3">
    <source>
        <dbReference type="ARBA" id="ARBA00022475"/>
    </source>
</evidence>
<evidence type="ECO:0000256" key="8">
    <source>
        <dbReference type="ARBA" id="ARBA00038436"/>
    </source>
</evidence>
<feature type="transmembrane region" description="Helical" evidence="9">
    <location>
        <begin position="67"/>
        <end position="90"/>
    </location>
</feature>
<evidence type="ECO:0000256" key="5">
    <source>
        <dbReference type="ARBA" id="ARBA00022692"/>
    </source>
</evidence>
<feature type="transmembrane region" description="Helical" evidence="9">
    <location>
        <begin position="25"/>
        <end position="46"/>
    </location>
</feature>
<keyword evidence="3" id="KW-1003">Cell membrane</keyword>
<accession>A0AA37SME4</accession>
<comment type="similarity">
    <text evidence="8">Belongs to the TRAP transporter small permease family.</text>
</comment>
<dbReference type="Pfam" id="PF04290">
    <property type="entry name" value="DctQ"/>
    <property type="match status" value="1"/>
</dbReference>
<evidence type="ECO:0000256" key="6">
    <source>
        <dbReference type="ARBA" id="ARBA00022989"/>
    </source>
</evidence>
<feature type="transmembrane region" description="Helical" evidence="9">
    <location>
        <begin position="110"/>
        <end position="132"/>
    </location>
</feature>
<keyword evidence="6 9" id="KW-1133">Transmembrane helix</keyword>
<keyword evidence="2" id="KW-0813">Transport</keyword>
<dbReference type="InterPro" id="IPR055348">
    <property type="entry name" value="DctQ"/>
</dbReference>
<reference evidence="11" key="1">
    <citation type="journal article" date="2014" name="Int. J. Syst. Evol. Microbiol.">
        <title>Complete genome sequence of Corynebacterium casei LMG S-19264T (=DSM 44701T), isolated from a smear-ripened cheese.</title>
        <authorList>
            <consortium name="US DOE Joint Genome Institute (JGI-PGF)"/>
            <person name="Walter F."/>
            <person name="Albersmeier A."/>
            <person name="Kalinowski J."/>
            <person name="Ruckert C."/>
        </authorList>
    </citation>
    <scope>NUCLEOTIDE SEQUENCE</scope>
    <source>
        <strain evidence="11">NBRC 108769</strain>
    </source>
</reference>
<keyword evidence="5 9" id="KW-0812">Transmembrane</keyword>
<dbReference type="AlphaFoldDB" id="A0AA37SME4"/>
<keyword evidence="12" id="KW-1185">Reference proteome</keyword>
<proteinExistence type="inferred from homology"/>
<reference evidence="11" key="2">
    <citation type="submission" date="2023-01" db="EMBL/GenBank/DDBJ databases">
        <title>Draft genome sequence of Portibacter lacus strain NBRC 108769.</title>
        <authorList>
            <person name="Sun Q."/>
            <person name="Mori K."/>
        </authorList>
    </citation>
    <scope>NUCLEOTIDE SEQUENCE</scope>
    <source>
        <strain evidence="11">NBRC 108769</strain>
    </source>
</reference>
<dbReference type="PANTHER" id="PTHR35011">
    <property type="entry name" value="2,3-DIKETO-L-GULONATE TRAP TRANSPORTER SMALL PERMEASE PROTEIN YIAM"/>
    <property type="match status" value="1"/>
</dbReference>
<gene>
    <name evidence="11" type="ORF">GCM10007940_10720</name>
</gene>
<keyword evidence="4" id="KW-0997">Cell inner membrane</keyword>
<protein>
    <submittedName>
        <fullName evidence="11">C4-dicarboxylate ABC transporter</fullName>
    </submittedName>
</protein>
<dbReference type="Proteomes" id="UP001156666">
    <property type="component" value="Unassembled WGS sequence"/>
</dbReference>
<evidence type="ECO:0000256" key="2">
    <source>
        <dbReference type="ARBA" id="ARBA00022448"/>
    </source>
</evidence>
<keyword evidence="7 9" id="KW-0472">Membrane</keyword>
<dbReference type="GO" id="GO:0005886">
    <property type="term" value="C:plasma membrane"/>
    <property type="evidence" value="ECO:0007669"/>
    <property type="project" value="UniProtKB-SubCell"/>
</dbReference>
<comment type="caution">
    <text evidence="11">The sequence shown here is derived from an EMBL/GenBank/DDBJ whole genome shotgun (WGS) entry which is preliminary data.</text>
</comment>
<sequence length="148" mass="17218">MNIVLVVLICVDVLLRYFFNSTEKWIIELEWHIFAAIFLIGASYTFKNDKHVRVDLFYQNFSVQKKAWVNILGNILFLIPWCLVVIYSSYKYGMVSLSYLEGSPDPNGLPARYIIKFIITIGFTLLLFQAIIDSIEKIKGLKRKVWNG</sequence>
<feature type="domain" description="Tripartite ATP-independent periplasmic transporters DctQ component" evidence="10">
    <location>
        <begin position="5"/>
        <end position="139"/>
    </location>
</feature>
<evidence type="ECO:0000256" key="7">
    <source>
        <dbReference type="ARBA" id="ARBA00023136"/>
    </source>
</evidence>